<organism evidence="1 2">
    <name type="scientific">Paenibacillus antri</name>
    <dbReference type="NCBI Taxonomy" id="2582848"/>
    <lineage>
        <taxon>Bacteria</taxon>
        <taxon>Bacillati</taxon>
        <taxon>Bacillota</taxon>
        <taxon>Bacilli</taxon>
        <taxon>Bacillales</taxon>
        <taxon>Paenibacillaceae</taxon>
        <taxon>Paenibacillus</taxon>
    </lineage>
</organism>
<dbReference type="OrthoDB" id="7054537at2"/>
<dbReference type="Proteomes" id="UP000309676">
    <property type="component" value="Unassembled WGS sequence"/>
</dbReference>
<protein>
    <submittedName>
        <fullName evidence="1">Copper amine oxidase N-terminal domain-containing protein</fullName>
    </submittedName>
</protein>
<dbReference type="RefSeq" id="WP_138193663.1">
    <property type="nucleotide sequence ID" value="NZ_VCIW01000004.1"/>
</dbReference>
<sequence length="308" mass="35293">MNFRTFVRKRRFALGLLVAAVSLASLIAAFVSNGDRRPPLQKGTWIWDAASVVEQAEDILHFSKRNGVTHIYLYVDRENVSPGEYARFIAQAGKQGIRVEALAGDPSWGWREKREHLQSFLEWVARYNTDVDEEARFSGIHLDIEPYLLPEWETDAPRLLEEWLANLDYAAREARRIGGLEASVDVPFWIHEIEVPGYERFSVGAWMFKRFDTVVLMDYRDRAEGSDGIVAHASAMVDEATSADKAVVVGVEVAPNDEAEKTTFHEEGIETMERELEKTRRHFQNYRGFRGTAVHGFPEWMSRERKGE</sequence>
<name>A0A5R9G8F0_9BACL</name>
<keyword evidence="2" id="KW-1185">Reference proteome</keyword>
<accession>A0A5R9G8F0</accession>
<evidence type="ECO:0000313" key="1">
    <source>
        <dbReference type="EMBL" id="TLS52672.1"/>
    </source>
</evidence>
<proteinExistence type="predicted"/>
<comment type="caution">
    <text evidence="1">The sequence shown here is derived from an EMBL/GenBank/DDBJ whole genome shotgun (WGS) entry which is preliminary data.</text>
</comment>
<gene>
    <name evidence="1" type="ORF">FE782_08565</name>
</gene>
<dbReference type="AlphaFoldDB" id="A0A5R9G8F0"/>
<dbReference type="EMBL" id="VCIW01000004">
    <property type="protein sequence ID" value="TLS52672.1"/>
    <property type="molecule type" value="Genomic_DNA"/>
</dbReference>
<evidence type="ECO:0000313" key="2">
    <source>
        <dbReference type="Proteomes" id="UP000309676"/>
    </source>
</evidence>
<reference evidence="1 2" key="1">
    <citation type="submission" date="2019-05" db="EMBL/GenBank/DDBJ databases">
        <authorList>
            <person name="Narsing Rao M.P."/>
            <person name="Li W.J."/>
        </authorList>
    </citation>
    <scope>NUCLEOTIDE SEQUENCE [LARGE SCALE GENOMIC DNA]</scope>
    <source>
        <strain evidence="1 2">SYSU_K30003</strain>
    </source>
</reference>